<evidence type="ECO:0000313" key="5">
    <source>
        <dbReference type="EMBL" id="RMY39617.1"/>
    </source>
</evidence>
<dbReference type="EMBL" id="QWIL01000040">
    <property type="protein sequence ID" value="RMY25335.1"/>
    <property type="molecule type" value="Genomic_DNA"/>
</dbReference>
<evidence type="ECO:0000256" key="2">
    <source>
        <dbReference type="SAM" id="SignalP"/>
    </source>
</evidence>
<dbReference type="Proteomes" id="UP000271337">
    <property type="component" value="Unassembled WGS sequence"/>
</dbReference>
<dbReference type="Proteomes" id="UP000276864">
    <property type="component" value="Unassembled WGS sequence"/>
</dbReference>
<dbReference type="InterPro" id="IPR058645">
    <property type="entry name" value="NTF2-like_dom_7"/>
</dbReference>
<protein>
    <recommendedName>
        <fullName evidence="3">NTF2-like domain-containing protein</fullName>
    </recommendedName>
</protein>
<evidence type="ECO:0000313" key="6">
    <source>
        <dbReference type="Proteomes" id="UP000271337"/>
    </source>
</evidence>
<reference evidence="6 7" key="1">
    <citation type="journal article" date="2018" name="BMC Genomics">
        <title>Genomic evidence for intraspecific hybridization in a clonal and extremely halotolerant yeast.</title>
        <authorList>
            <person name="Gostincar C."/>
            <person name="Stajich J.E."/>
            <person name="Zupancic J."/>
            <person name="Zalar P."/>
            <person name="Gunde-Cimerman N."/>
        </authorList>
    </citation>
    <scope>NUCLEOTIDE SEQUENCE [LARGE SCALE GENOMIC DNA]</scope>
    <source>
        <strain evidence="5 7">EXF-6651</strain>
        <strain evidence="4 6">EXF-6669</strain>
    </source>
</reference>
<accession>A0A3M7ACT1</accession>
<evidence type="ECO:0000259" key="3">
    <source>
        <dbReference type="Pfam" id="PF26534"/>
    </source>
</evidence>
<dbReference type="OrthoDB" id="5596743at2759"/>
<organism evidence="4 6">
    <name type="scientific">Hortaea werneckii</name>
    <name type="common">Black yeast</name>
    <name type="synonym">Cladosporium werneckii</name>
    <dbReference type="NCBI Taxonomy" id="91943"/>
    <lineage>
        <taxon>Eukaryota</taxon>
        <taxon>Fungi</taxon>
        <taxon>Dikarya</taxon>
        <taxon>Ascomycota</taxon>
        <taxon>Pezizomycotina</taxon>
        <taxon>Dothideomycetes</taxon>
        <taxon>Dothideomycetidae</taxon>
        <taxon>Mycosphaerellales</taxon>
        <taxon>Teratosphaeriaceae</taxon>
        <taxon>Hortaea</taxon>
    </lineage>
</organism>
<evidence type="ECO:0000313" key="7">
    <source>
        <dbReference type="Proteomes" id="UP000276864"/>
    </source>
</evidence>
<dbReference type="Pfam" id="PF26534">
    <property type="entry name" value="NTF2_7"/>
    <property type="match status" value="1"/>
</dbReference>
<dbReference type="AlphaFoldDB" id="A0A3M7ACT1"/>
<proteinExistence type="predicted"/>
<evidence type="ECO:0000313" key="4">
    <source>
        <dbReference type="EMBL" id="RMY25335.1"/>
    </source>
</evidence>
<sequence>MRFTTAFAATALAATAFAAPAPECSSDDSQHWNNSNRGNHHGRPARPGKPTGGATMNFPATCTAVVTSVQTATVTETATYAPEPTGDGGYDADYDECVTDEEAENMADVFRQLIQDYSDELALSALTEDFVDYASVVNSLMNRGAQYPKNITGPTFDGRQAFMDGQGSQPKIPFTTLNVFHGCRTVTVRWMTERSANGQPTEQAMIPVVGIAAMELVPAEPENEEYNWRIEALYSEFNSLAWAVNLGLFTPAGPVDYINGTNTTTTMDKRSLDNFDPSLRGPAI</sequence>
<evidence type="ECO:0000256" key="1">
    <source>
        <dbReference type="SAM" id="MobiDB-lite"/>
    </source>
</evidence>
<dbReference type="EMBL" id="QWIM01000110">
    <property type="protein sequence ID" value="RMY39617.1"/>
    <property type="molecule type" value="Genomic_DNA"/>
</dbReference>
<feature type="domain" description="NTF2-like" evidence="3">
    <location>
        <begin position="96"/>
        <end position="248"/>
    </location>
</feature>
<feature type="chain" id="PRO_5044595713" description="NTF2-like domain-containing protein" evidence="2">
    <location>
        <begin position="19"/>
        <end position="284"/>
    </location>
</feature>
<name>A0A3M7ACT1_HORWE</name>
<feature type="signal peptide" evidence="2">
    <location>
        <begin position="1"/>
        <end position="18"/>
    </location>
</feature>
<feature type="region of interest" description="Disordered" evidence="1">
    <location>
        <begin position="21"/>
        <end position="56"/>
    </location>
</feature>
<comment type="caution">
    <text evidence="4">The sequence shown here is derived from an EMBL/GenBank/DDBJ whole genome shotgun (WGS) entry which is preliminary data.</text>
</comment>
<gene>
    <name evidence="5" type="ORF">D0866_01814</name>
    <name evidence="4" type="ORF">D0867_00797</name>
</gene>
<keyword evidence="2" id="KW-0732">Signal</keyword>